<dbReference type="EMBL" id="MU251267">
    <property type="protein sequence ID" value="KAG9251652.1"/>
    <property type="molecule type" value="Genomic_DNA"/>
</dbReference>
<protein>
    <recommendedName>
        <fullName evidence="5">GST N-terminal domain-containing protein</fullName>
    </recommendedName>
</protein>
<organism evidence="3 4">
    <name type="scientific">Emericellopsis atlantica</name>
    <dbReference type="NCBI Taxonomy" id="2614577"/>
    <lineage>
        <taxon>Eukaryota</taxon>
        <taxon>Fungi</taxon>
        <taxon>Dikarya</taxon>
        <taxon>Ascomycota</taxon>
        <taxon>Pezizomycotina</taxon>
        <taxon>Sordariomycetes</taxon>
        <taxon>Hypocreomycetidae</taxon>
        <taxon>Hypocreales</taxon>
        <taxon>Bionectriaceae</taxon>
        <taxon>Emericellopsis</taxon>
    </lineage>
</organism>
<gene>
    <name evidence="3" type="ORF">F5Z01DRAFT_752765</name>
</gene>
<evidence type="ECO:0000259" key="1">
    <source>
        <dbReference type="Pfam" id="PF13409"/>
    </source>
</evidence>
<dbReference type="InterPro" id="IPR036282">
    <property type="entry name" value="Glutathione-S-Trfase_C_sf"/>
</dbReference>
<reference evidence="3" key="1">
    <citation type="journal article" date="2021" name="IMA Fungus">
        <title>Genomic characterization of three marine fungi, including Emericellopsis atlantica sp. nov. with signatures of a generalist lifestyle and marine biomass degradation.</title>
        <authorList>
            <person name="Hagestad O.C."/>
            <person name="Hou L."/>
            <person name="Andersen J.H."/>
            <person name="Hansen E.H."/>
            <person name="Altermark B."/>
            <person name="Li C."/>
            <person name="Kuhnert E."/>
            <person name="Cox R.J."/>
            <person name="Crous P.W."/>
            <person name="Spatafora J.W."/>
            <person name="Lail K."/>
            <person name="Amirebrahimi M."/>
            <person name="Lipzen A."/>
            <person name="Pangilinan J."/>
            <person name="Andreopoulos W."/>
            <person name="Hayes R.D."/>
            <person name="Ng V."/>
            <person name="Grigoriev I.V."/>
            <person name="Jackson S.A."/>
            <person name="Sutton T.D.S."/>
            <person name="Dobson A.D.W."/>
            <person name="Rama T."/>
        </authorList>
    </citation>
    <scope>NUCLEOTIDE SEQUENCE</scope>
    <source>
        <strain evidence="3">TS7</strain>
    </source>
</reference>
<evidence type="ECO:0008006" key="5">
    <source>
        <dbReference type="Google" id="ProtNLM"/>
    </source>
</evidence>
<dbReference type="OrthoDB" id="4951845at2759"/>
<dbReference type="InterPro" id="IPR004045">
    <property type="entry name" value="Glutathione_S-Trfase_N"/>
</dbReference>
<feature type="domain" description="Glutathione S-transferase UstS-like C-terminal" evidence="2">
    <location>
        <begin position="134"/>
        <end position="267"/>
    </location>
</feature>
<dbReference type="SUPFAM" id="SSF47616">
    <property type="entry name" value="GST C-terminal domain-like"/>
    <property type="match status" value="1"/>
</dbReference>
<dbReference type="InterPro" id="IPR054416">
    <property type="entry name" value="GST_UstS-like_C"/>
</dbReference>
<accession>A0A9P8CM28</accession>
<evidence type="ECO:0000313" key="4">
    <source>
        <dbReference type="Proteomes" id="UP000887229"/>
    </source>
</evidence>
<dbReference type="GeneID" id="70297982"/>
<evidence type="ECO:0000259" key="2">
    <source>
        <dbReference type="Pfam" id="PF22041"/>
    </source>
</evidence>
<sequence length="272" mass="31045">MASSIYTLFDIPTKPPRVCWSMNTWRTRLLLNYKGLDYTTEWVNSTMPYFFVAILNPSQLEYPDIQNRLSSQIPLLVAPAHSISVAPNEREGSPKFTCPALQMPGGSYVMDSYKIAEIIEQRHPEPTLPLNAQLQSRFQPILVQLMTQLTPVYVPGVAERFLSEHSLGYFIETRREDLGMDLEVYRKQHGPGAFDRAEPFAQQMSGLLNEVSSGPFFLGDVVTYTDFIWAGILLFFERLGGEEYPELLKRSGDADLHKRFLDALSPWTKRDD</sequence>
<dbReference type="Pfam" id="PF22041">
    <property type="entry name" value="GST_C_7"/>
    <property type="match status" value="1"/>
</dbReference>
<dbReference type="Gene3D" id="1.20.1050.10">
    <property type="match status" value="1"/>
</dbReference>
<dbReference type="AlphaFoldDB" id="A0A9P8CM28"/>
<feature type="domain" description="GST N-terminal" evidence="1">
    <location>
        <begin position="20"/>
        <end position="121"/>
    </location>
</feature>
<dbReference type="SUPFAM" id="SSF52833">
    <property type="entry name" value="Thioredoxin-like"/>
    <property type="match status" value="1"/>
</dbReference>
<dbReference type="InterPro" id="IPR036249">
    <property type="entry name" value="Thioredoxin-like_sf"/>
</dbReference>
<evidence type="ECO:0000313" key="3">
    <source>
        <dbReference type="EMBL" id="KAG9251652.1"/>
    </source>
</evidence>
<proteinExistence type="predicted"/>
<dbReference type="Proteomes" id="UP000887229">
    <property type="component" value="Unassembled WGS sequence"/>
</dbReference>
<name>A0A9P8CM28_9HYPO</name>
<dbReference type="Gene3D" id="3.40.30.10">
    <property type="entry name" value="Glutaredoxin"/>
    <property type="match status" value="2"/>
</dbReference>
<comment type="caution">
    <text evidence="3">The sequence shown here is derived from an EMBL/GenBank/DDBJ whole genome shotgun (WGS) entry which is preliminary data.</text>
</comment>
<keyword evidence="4" id="KW-1185">Reference proteome</keyword>
<dbReference type="RefSeq" id="XP_046115576.1">
    <property type="nucleotide sequence ID" value="XM_046267079.1"/>
</dbReference>
<dbReference type="Pfam" id="PF13409">
    <property type="entry name" value="GST_N_2"/>
    <property type="match status" value="1"/>
</dbReference>